<evidence type="ECO:0000313" key="2">
    <source>
        <dbReference type="EMBL" id="AWV97613.1"/>
    </source>
</evidence>
<dbReference type="PROSITE" id="PS51257">
    <property type="entry name" value="PROKAR_LIPOPROTEIN"/>
    <property type="match status" value="1"/>
</dbReference>
<dbReference type="AlphaFoldDB" id="A0A2Z4G9L5"/>
<dbReference type="InterPro" id="IPR024361">
    <property type="entry name" value="BACON"/>
</dbReference>
<evidence type="ECO:0000313" key="3">
    <source>
        <dbReference type="Proteomes" id="UP000249873"/>
    </source>
</evidence>
<feature type="domain" description="BACON" evidence="1">
    <location>
        <begin position="43"/>
        <end position="97"/>
    </location>
</feature>
<keyword evidence="3" id="KW-1185">Reference proteome</keyword>
<sequence length="496" mass="53961">MKFIELNSLFRNAVILGIIIMSTQSCKKDPEVVPTLLKTSTAEINLGEIKTGVSSNFQLTSEGEGLVIYALSSNKDWLVISTPSGVVTDTSTISISVLLTAEDLQEGYNEAEISVSPTIDGVESEVQLIKVFGEFEKTMVKSDLDSKDLGVIKSSQNFNLSLSKLGSEDLSYVITTNANWLNFSKVEGELTSNESIEVTVNTDSLSYGLSEANITVQGLVNGEIWNEIIFPVKVFFDNTTSGVIEGHTLSKDETWSGEIILKGTVTVPLGLELLILPGTKITIESQSPGPQTSITAFGSLIANGSMEEIIEFVGVGNWKGIESYGGNIELSYAYINRAIYAVYISTLQDNATTSPTIHHLFFENGDLGISLSSRFEINVSHLSFKNVMSQNIQLNKVNKVNLSEIDFAEYRYGGTDMSFFTSDGVVVVKNSNFYEKDSAFQYDADLSKATNTSLKIQNSFNFKTAEGGNSNGNTTEITDAVDSKIEGIGCGFTDRY</sequence>
<feature type="domain" description="BACON" evidence="1">
    <location>
        <begin position="152"/>
        <end position="205"/>
    </location>
</feature>
<evidence type="ECO:0000259" key="1">
    <source>
        <dbReference type="Pfam" id="PF19190"/>
    </source>
</evidence>
<dbReference type="Pfam" id="PF19190">
    <property type="entry name" value="BACON_2"/>
    <property type="match status" value="2"/>
</dbReference>
<organism evidence="2 3">
    <name type="scientific">Arcticibacterium luteifluviistationis</name>
    <dbReference type="NCBI Taxonomy" id="1784714"/>
    <lineage>
        <taxon>Bacteria</taxon>
        <taxon>Pseudomonadati</taxon>
        <taxon>Bacteroidota</taxon>
        <taxon>Cytophagia</taxon>
        <taxon>Cytophagales</taxon>
        <taxon>Leadbetterellaceae</taxon>
        <taxon>Arcticibacterium</taxon>
    </lineage>
</organism>
<name>A0A2Z4G9L5_9BACT</name>
<dbReference type="KEGG" id="als:DJ013_05315"/>
<dbReference type="EMBL" id="CP029480">
    <property type="protein sequence ID" value="AWV97613.1"/>
    <property type="molecule type" value="Genomic_DNA"/>
</dbReference>
<proteinExistence type="predicted"/>
<protein>
    <recommendedName>
        <fullName evidence="1">BACON domain-containing protein</fullName>
    </recommendedName>
</protein>
<dbReference type="OrthoDB" id="1521716at2"/>
<accession>A0A2Z4G9L5</accession>
<reference evidence="2 3" key="1">
    <citation type="submission" date="2018-05" db="EMBL/GenBank/DDBJ databases">
        <title>Complete genome sequence of Arcticibacterium luteifluviistationis SM1504T, a cytophagaceae bacterium isolated from Arctic surface seawater.</title>
        <authorList>
            <person name="Li Y."/>
            <person name="Qin Q.-L."/>
        </authorList>
    </citation>
    <scope>NUCLEOTIDE SEQUENCE [LARGE SCALE GENOMIC DNA]</scope>
    <source>
        <strain evidence="2 3">SM1504</strain>
    </source>
</reference>
<dbReference type="RefSeq" id="WP_111370715.1">
    <property type="nucleotide sequence ID" value="NZ_CP029480.1"/>
</dbReference>
<gene>
    <name evidence="2" type="ORF">DJ013_05315</name>
</gene>
<dbReference type="Proteomes" id="UP000249873">
    <property type="component" value="Chromosome"/>
</dbReference>